<organism evidence="2 3">
    <name type="scientific">Dekkera bruxellensis</name>
    <name type="common">Brettanomyces custersii</name>
    <dbReference type="NCBI Taxonomy" id="5007"/>
    <lineage>
        <taxon>Eukaryota</taxon>
        <taxon>Fungi</taxon>
        <taxon>Dikarya</taxon>
        <taxon>Ascomycota</taxon>
        <taxon>Saccharomycotina</taxon>
        <taxon>Pichiomycetes</taxon>
        <taxon>Pichiales</taxon>
        <taxon>Pichiaceae</taxon>
        <taxon>Brettanomyces</taxon>
    </lineage>
</organism>
<name>A0A7D9CW19_DEKBR</name>
<feature type="compositionally biased region" description="Polar residues" evidence="1">
    <location>
        <begin position="1"/>
        <end position="25"/>
    </location>
</feature>
<sequence>MANNIQPNRQTSSKPRISLMVQDSPSVRRRYSCPSGLHLYRSVSMPKSEGSNPLNVDSEASSITASSSEISPNEDAKLQKKERVQRGSIPLMGSLVYFKKRGESFPQTAEDEELHSEIMKLTDRLGRYQINCRKGDTPDRASLKSRSVSDPLAEEYCPLCDFSEIDDCMNEERRHSTEWMEKNLDLNNSGHERSKRNVGEGMKKQIVSHAPIQGGSKAAYRIPNPDRIPHHISTNHHHHHHHHHPHNHHLDKSSGHHPDRASSSPSLNQEIPTPIERSGYRSSEDGNYTLGTSQDSRNSTLQYSRSTAKRHREHKRRLTCAVIFTQPRVVEI</sequence>
<reference evidence="2 3" key="1">
    <citation type="submission" date="2019-07" db="EMBL/GenBank/DDBJ databases">
        <authorList>
            <person name="Friedrich A."/>
            <person name="Schacherer J."/>
        </authorList>
    </citation>
    <scope>NUCLEOTIDE SEQUENCE [LARGE SCALE GENOMIC DNA]</scope>
</reference>
<proteinExistence type="predicted"/>
<dbReference type="Proteomes" id="UP000478008">
    <property type="component" value="Unassembled WGS sequence"/>
</dbReference>
<evidence type="ECO:0000256" key="1">
    <source>
        <dbReference type="SAM" id="MobiDB-lite"/>
    </source>
</evidence>
<feature type="compositionally biased region" description="Basic and acidic residues" evidence="1">
    <location>
        <begin position="248"/>
        <end position="260"/>
    </location>
</feature>
<evidence type="ECO:0000313" key="3">
    <source>
        <dbReference type="Proteomes" id="UP000478008"/>
    </source>
</evidence>
<protein>
    <submittedName>
        <fullName evidence="2">DEBR0S1_15280g1_1</fullName>
    </submittedName>
</protein>
<feature type="compositionally biased region" description="Basic residues" evidence="1">
    <location>
        <begin position="233"/>
        <end position="247"/>
    </location>
</feature>
<evidence type="ECO:0000313" key="2">
    <source>
        <dbReference type="EMBL" id="VUG16379.1"/>
    </source>
</evidence>
<dbReference type="EMBL" id="CABFWN010000001">
    <property type="protein sequence ID" value="VUG16379.1"/>
    <property type="molecule type" value="Genomic_DNA"/>
</dbReference>
<gene>
    <name evidence="2" type="ORF">DEBR0S1_15280G</name>
</gene>
<feature type="region of interest" description="Disordered" evidence="1">
    <location>
        <begin position="1"/>
        <end position="82"/>
    </location>
</feature>
<feature type="compositionally biased region" description="Low complexity" evidence="1">
    <location>
        <begin position="58"/>
        <end position="71"/>
    </location>
</feature>
<feature type="compositionally biased region" description="Polar residues" evidence="1">
    <location>
        <begin position="261"/>
        <end position="271"/>
    </location>
</feature>
<dbReference type="AlphaFoldDB" id="A0A7D9CW19"/>
<keyword evidence="3" id="KW-1185">Reference proteome</keyword>
<feature type="region of interest" description="Disordered" evidence="1">
    <location>
        <begin position="208"/>
        <end position="315"/>
    </location>
</feature>
<accession>A0A7D9CW19</accession>
<feature type="compositionally biased region" description="Polar residues" evidence="1">
    <location>
        <begin position="285"/>
        <end position="306"/>
    </location>
</feature>